<keyword evidence="2" id="KW-1185">Reference proteome</keyword>
<protein>
    <submittedName>
        <fullName evidence="1">HEXXH motif-containing protein</fullName>
    </submittedName>
</protein>
<name>A0A4Q7ZPS9_9ACTN</name>
<organism evidence="1 2">
    <name type="scientific">Krasilnikovia cinnamomea</name>
    <dbReference type="NCBI Taxonomy" id="349313"/>
    <lineage>
        <taxon>Bacteria</taxon>
        <taxon>Bacillati</taxon>
        <taxon>Actinomycetota</taxon>
        <taxon>Actinomycetes</taxon>
        <taxon>Micromonosporales</taxon>
        <taxon>Micromonosporaceae</taxon>
        <taxon>Krasilnikovia</taxon>
    </lineage>
</organism>
<comment type="caution">
    <text evidence="1">The sequence shown here is derived from an EMBL/GenBank/DDBJ whole genome shotgun (WGS) entry which is preliminary data.</text>
</comment>
<dbReference type="NCBIfam" id="TIGR04267">
    <property type="entry name" value="mod_HExxH"/>
    <property type="match status" value="1"/>
</dbReference>
<dbReference type="AlphaFoldDB" id="A0A4Q7ZPS9"/>
<dbReference type="RefSeq" id="WP_130510976.1">
    <property type="nucleotide sequence ID" value="NZ_SHKY01000001.1"/>
</dbReference>
<gene>
    <name evidence="1" type="ORF">EV385_4207</name>
</gene>
<dbReference type="OrthoDB" id="796761at2"/>
<dbReference type="EMBL" id="SHKY01000001">
    <property type="protein sequence ID" value="RZU52349.1"/>
    <property type="molecule type" value="Genomic_DNA"/>
</dbReference>
<proteinExistence type="predicted"/>
<evidence type="ECO:0000313" key="1">
    <source>
        <dbReference type="EMBL" id="RZU52349.1"/>
    </source>
</evidence>
<evidence type="ECO:0000313" key="2">
    <source>
        <dbReference type="Proteomes" id="UP000292564"/>
    </source>
</evidence>
<sequence>MIAYHEVPPEQFAALGSGLGGAATVADLAAAQRSKRLLLLRHLSTAGCDRDAIDVLIEADRRDRRAVTELLDDPLVGAWLAWTVRRHLGHAESAVPLAEDVAQLGAVAAVAALRAGVDTELHTRTRWGAVTLPTLGTAVHCGDGPALITVSGGRATVSGPSATVRAADDDQGWQPLRRLRARHGDRVATVAVEDGNPYRDCYHASPAGRFGDAEFTGWQDRYAEAWALLAGCAPERADELTVGLRSLVPLVTDDSGVARSGTARDAFGTMGLTRPRSATEFAVTLVHEFQHSKLSALLDLVPLVVPGGTERHFAPWRVDARPTGGLIQGVYAFLGVADTWRALLAAPALADEAAREFAVVRTHVDVGLAALESSGELTPRGRVLAGHLRTALDALLAVPVPVSASATADDSLRRRRAAWTAHNSRVVTSGAPAKR</sequence>
<accession>A0A4Q7ZPS9</accession>
<reference evidence="1 2" key="1">
    <citation type="submission" date="2019-02" db="EMBL/GenBank/DDBJ databases">
        <title>Sequencing the genomes of 1000 actinobacteria strains.</title>
        <authorList>
            <person name="Klenk H.-P."/>
        </authorList>
    </citation>
    <scope>NUCLEOTIDE SEQUENCE [LARGE SCALE GENOMIC DNA]</scope>
    <source>
        <strain evidence="1 2">DSM 45162</strain>
    </source>
</reference>
<dbReference type="Proteomes" id="UP000292564">
    <property type="component" value="Unassembled WGS sequence"/>
</dbReference>
<dbReference type="InterPro" id="IPR026337">
    <property type="entry name" value="AKG_HExxH"/>
</dbReference>